<dbReference type="AlphaFoldDB" id="A0A941E2Y9"/>
<keyword evidence="2" id="KW-0238">DNA-binding</keyword>
<dbReference type="RefSeq" id="WP_212676506.1">
    <property type="nucleotide sequence ID" value="NZ_JAGSPJ010000006.1"/>
</dbReference>
<evidence type="ECO:0000256" key="3">
    <source>
        <dbReference type="ARBA" id="ARBA00023163"/>
    </source>
</evidence>
<evidence type="ECO:0000256" key="2">
    <source>
        <dbReference type="ARBA" id="ARBA00023125"/>
    </source>
</evidence>
<gene>
    <name evidence="5" type="ORF">KDM90_15425</name>
</gene>
<dbReference type="InterPro" id="IPR009061">
    <property type="entry name" value="DNA-bd_dom_put_sf"/>
</dbReference>
<dbReference type="PRINTS" id="PR00040">
    <property type="entry name" value="HTHMERR"/>
</dbReference>
<keyword evidence="6" id="KW-1185">Reference proteome</keyword>
<protein>
    <submittedName>
        <fullName evidence="5">Helix-turn-helix domain-containing protein</fullName>
    </submittedName>
</protein>
<dbReference type="PANTHER" id="PTHR30204">
    <property type="entry name" value="REDOX-CYCLING DRUG-SENSING TRANSCRIPTIONAL ACTIVATOR SOXR"/>
    <property type="match status" value="1"/>
</dbReference>
<dbReference type="Pfam" id="PF09278">
    <property type="entry name" value="MerR-DNA-bind"/>
    <property type="match status" value="1"/>
</dbReference>
<dbReference type="CDD" id="cd04781">
    <property type="entry name" value="HTH_MerR-like_sg6"/>
    <property type="match status" value="1"/>
</dbReference>
<dbReference type="InterPro" id="IPR015358">
    <property type="entry name" value="Tscrpt_reg_MerR_DNA-bd"/>
</dbReference>
<reference evidence="5" key="1">
    <citation type="submission" date="2021-04" db="EMBL/GenBank/DDBJ databases">
        <title>novel species isolated from subtropical streams in China.</title>
        <authorList>
            <person name="Lu H."/>
        </authorList>
    </citation>
    <scope>NUCLEOTIDE SEQUENCE</scope>
    <source>
        <strain evidence="5">FT137W</strain>
    </source>
</reference>
<dbReference type="InterPro" id="IPR000551">
    <property type="entry name" value="MerR-type_HTH_dom"/>
</dbReference>
<dbReference type="GO" id="GO:0003677">
    <property type="term" value="F:DNA binding"/>
    <property type="evidence" value="ECO:0007669"/>
    <property type="project" value="UniProtKB-KW"/>
</dbReference>
<feature type="domain" description="HTH merR-type" evidence="4">
    <location>
        <begin position="1"/>
        <end position="68"/>
    </location>
</feature>
<evidence type="ECO:0000256" key="1">
    <source>
        <dbReference type="ARBA" id="ARBA00023015"/>
    </source>
</evidence>
<dbReference type="PROSITE" id="PS50937">
    <property type="entry name" value="HTH_MERR_2"/>
    <property type="match status" value="1"/>
</dbReference>
<dbReference type="PANTHER" id="PTHR30204:SF97">
    <property type="entry name" value="MERR FAMILY REGULATORY PROTEIN"/>
    <property type="match status" value="1"/>
</dbReference>
<sequence>MDIAEVTQTSGLAASTLRYYEEIGLISSTGRRGLRRQFHESVVERLAFIQLARRVGFSLTEIAELLLESTSERKQLRRDLLSLKAQQIDQQIRELTAMRNGLKHAAVCPAPNHFECPSFLRLLRISTKKAKREHGL</sequence>
<name>A0A941E2Y9_9BURK</name>
<organism evidence="5 6">
    <name type="scientific">Undibacterium fentianense</name>
    <dbReference type="NCBI Taxonomy" id="2828728"/>
    <lineage>
        <taxon>Bacteria</taxon>
        <taxon>Pseudomonadati</taxon>
        <taxon>Pseudomonadota</taxon>
        <taxon>Betaproteobacteria</taxon>
        <taxon>Burkholderiales</taxon>
        <taxon>Oxalobacteraceae</taxon>
        <taxon>Undibacterium</taxon>
    </lineage>
</organism>
<dbReference type="GO" id="GO:0003700">
    <property type="term" value="F:DNA-binding transcription factor activity"/>
    <property type="evidence" value="ECO:0007669"/>
    <property type="project" value="InterPro"/>
</dbReference>
<dbReference type="Proteomes" id="UP000678545">
    <property type="component" value="Unassembled WGS sequence"/>
</dbReference>
<dbReference type="SMART" id="SM00422">
    <property type="entry name" value="HTH_MERR"/>
    <property type="match status" value="1"/>
</dbReference>
<comment type="caution">
    <text evidence="5">The sequence shown here is derived from an EMBL/GenBank/DDBJ whole genome shotgun (WGS) entry which is preliminary data.</text>
</comment>
<keyword evidence="3" id="KW-0804">Transcription</keyword>
<evidence type="ECO:0000313" key="5">
    <source>
        <dbReference type="EMBL" id="MBR7801400.1"/>
    </source>
</evidence>
<evidence type="ECO:0000259" key="4">
    <source>
        <dbReference type="PROSITE" id="PS50937"/>
    </source>
</evidence>
<accession>A0A941E2Y9</accession>
<proteinExistence type="predicted"/>
<dbReference type="SUPFAM" id="SSF46955">
    <property type="entry name" value="Putative DNA-binding domain"/>
    <property type="match status" value="1"/>
</dbReference>
<evidence type="ECO:0000313" key="6">
    <source>
        <dbReference type="Proteomes" id="UP000678545"/>
    </source>
</evidence>
<keyword evidence="1" id="KW-0805">Transcription regulation</keyword>
<dbReference type="Gene3D" id="1.10.1660.10">
    <property type="match status" value="1"/>
</dbReference>
<dbReference type="EMBL" id="JAGSPJ010000006">
    <property type="protein sequence ID" value="MBR7801400.1"/>
    <property type="molecule type" value="Genomic_DNA"/>
</dbReference>
<dbReference type="Pfam" id="PF00376">
    <property type="entry name" value="MerR"/>
    <property type="match status" value="1"/>
</dbReference>
<dbReference type="InterPro" id="IPR047057">
    <property type="entry name" value="MerR_fam"/>
</dbReference>